<evidence type="ECO:0000313" key="2">
    <source>
        <dbReference type="Proteomes" id="UP001164539"/>
    </source>
</evidence>
<organism evidence="1 2">
    <name type="scientific">Melia azedarach</name>
    <name type="common">Chinaberry tree</name>
    <dbReference type="NCBI Taxonomy" id="155640"/>
    <lineage>
        <taxon>Eukaryota</taxon>
        <taxon>Viridiplantae</taxon>
        <taxon>Streptophyta</taxon>
        <taxon>Embryophyta</taxon>
        <taxon>Tracheophyta</taxon>
        <taxon>Spermatophyta</taxon>
        <taxon>Magnoliopsida</taxon>
        <taxon>eudicotyledons</taxon>
        <taxon>Gunneridae</taxon>
        <taxon>Pentapetalae</taxon>
        <taxon>rosids</taxon>
        <taxon>malvids</taxon>
        <taxon>Sapindales</taxon>
        <taxon>Meliaceae</taxon>
        <taxon>Melia</taxon>
    </lineage>
</organism>
<dbReference type="Proteomes" id="UP001164539">
    <property type="component" value="Chromosome 9"/>
</dbReference>
<gene>
    <name evidence="1" type="ORF">OWV82_016782</name>
</gene>
<comment type="caution">
    <text evidence="1">The sequence shown here is derived from an EMBL/GenBank/DDBJ whole genome shotgun (WGS) entry which is preliminary data.</text>
</comment>
<reference evidence="1 2" key="1">
    <citation type="journal article" date="2023" name="Science">
        <title>Complex scaffold remodeling in plant triterpene biosynthesis.</title>
        <authorList>
            <person name="De La Pena R."/>
            <person name="Hodgson H."/>
            <person name="Liu J.C."/>
            <person name="Stephenson M.J."/>
            <person name="Martin A.C."/>
            <person name="Owen C."/>
            <person name="Harkess A."/>
            <person name="Leebens-Mack J."/>
            <person name="Jimenez L.E."/>
            <person name="Osbourn A."/>
            <person name="Sattely E.S."/>
        </authorList>
    </citation>
    <scope>NUCLEOTIDE SEQUENCE [LARGE SCALE GENOMIC DNA]</scope>
    <source>
        <strain evidence="2">cv. JPN11</strain>
        <tissue evidence="1">Leaf</tissue>
    </source>
</reference>
<name>A0ACC1XIA8_MELAZ</name>
<proteinExistence type="predicted"/>
<keyword evidence="2" id="KW-1185">Reference proteome</keyword>
<sequence>MPGNRRKKLHLSKIYSYTCGKASFKEDHSQIGGPGFSRVVFCNEPECFEAGIRNYCDNYVRSTKYTLATFLPKSLFEQFRRVANFYFLVTGILSFTPLAPYSAVSAIIPLIIVIGATMVKEGIEDWRRKQQDVEVNNRKVKVHNGDGNFGYTQWKNLKVGDIVKVEKDEFFPADLLLLSSSYEDAICYVETMNLDGETNLKLKQALEVTSFLHEDSKFRDFKAIIKCEDPNANLYSFVGTMDFEEQQYPLSPQQMLLRDSKLRNTDFIYGAVVFTGHDTKVIQNSTDPPSKRSRIERKMDRIIYFMFSIVFLMAFIGSIFFGIATKKDWDNGKMKRWYLEPNRSKIFFDPQRVAVASIYHFLTALMLYSYFIPISLYVSIEIVKVLQSIFINQDVHMYYEAADKPANARTSNLNDELGQVDTILSDKTGTLTCNSMEFIKCSVAGTAYGRGVTEVERSMGRRKGSPLVNEKETGLNHMEDSTEMKPSVKGFNFKDERIMNGNWINEPNSDVIQKFFHLLAVCHTAIPEVDENTGKVMYEAESPDEAAFVIAARELGFEFYKRTQTSISVNELDPASDKKVERLYKLLNVLEFNSSRKRMSVIVRDEEGKLLLLSKGADSVMFERLAKNGRDFEDATKDHVNEYADAGLRTLILAYRELDEEEYRVFNEKFSEAKNTVSTDREALIEEATETIEKDLILLGATAVEDKLQNGVPDCIDKLAQAGIKIWVLTGDKMETAINIGFACSLLRQGMKQIIINLETPEILALEKAGDKTEIAKASKKSVLHQITEGKAQLTALGGSSEAFALIIDGKSLAYALEDDMKNKFLDLAIGCASVICCRSSPRQKALVTRLVKSGTGRTTLAIGDGANDVGMLQEADVGVGISGVEGMQAVMSSDIAIAQFRYLERLLLVHGHWCYRRISSMICYFFYKNITFGFSLFLYEAYTSFSAQPAYNDWFLSLYNVFFTSLPVVALGVFDQDVSARFCLKFPLLYQEGVQNVLFSWRRIVGWMFNGFYSAVIIFFCCSKALEHQAFDNDGRTVGRDIFGATMYTCIVWTVNLQMALAISYFTLIQHLFIWGSIALWYLFMLAYGAITPTISTNAYKVFIEALAPTPSFWLVTLCVVITTLIPYFSYSAIQMSFFPMYHGMIQWIRHEGQSNDPEYCDMVRQRSLRPTTVGFTARVAARKNRMKDRHRHHTNHS</sequence>
<protein>
    <submittedName>
        <fullName evidence="1">Phospholipid-transporting ATPase</fullName>
    </submittedName>
</protein>
<accession>A0ACC1XIA8</accession>
<evidence type="ECO:0000313" key="1">
    <source>
        <dbReference type="EMBL" id="KAJ4710618.1"/>
    </source>
</evidence>
<dbReference type="EMBL" id="CM051402">
    <property type="protein sequence ID" value="KAJ4710618.1"/>
    <property type="molecule type" value="Genomic_DNA"/>
</dbReference>